<evidence type="ECO:0000313" key="4">
    <source>
        <dbReference type="Proteomes" id="UP001245285"/>
    </source>
</evidence>
<sequence>MLIFIRGLLTSCGEQKEKTVDDQNDRRHPDARLGKDGNRQVGSLYDLLKNATPVGEWNRVSIIVYRGTIVHIQNVKTVVE</sequence>
<feature type="domain" description="3-keto-alpha-glucoside-1,2-lyase/3-keto-2-hydroxy-glucal hydratase" evidence="2">
    <location>
        <begin position="26"/>
        <end position="80"/>
    </location>
</feature>
<dbReference type="GO" id="GO:0016787">
    <property type="term" value="F:hydrolase activity"/>
    <property type="evidence" value="ECO:0007669"/>
    <property type="project" value="UniProtKB-KW"/>
</dbReference>
<dbReference type="Pfam" id="PF06439">
    <property type="entry name" value="3keto-disac_hyd"/>
    <property type="match status" value="1"/>
</dbReference>
<accession>A0ABU3CNR3</accession>
<proteinExistence type="predicted"/>
<dbReference type="Gene3D" id="2.60.120.560">
    <property type="entry name" value="Exo-inulinase, domain 1"/>
    <property type="match status" value="1"/>
</dbReference>
<gene>
    <name evidence="3" type="ORF">RM545_14940</name>
</gene>
<feature type="region of interest" description="Disordered" evidence="1">
    <location>
        <begin position="16"/>
        <end position="37"/>
    </location>
</feature>
<keyword evidence="4" id="KW-1185">Reference proteome</keyword>
<dbReference type="Proteomes" id="UP001245285">
    <property type="component" value="Unassembled WGS sequence"/>
</dbReference>
<dbReference type="RefSeq" id="WP_311496092.1">
    <property type="nucleotide sequence ID" value="NZ_JAVRHO010000026.1"/>
</dbReference>
<protein>
    <submittedName>
        <fullName evidence="3">Family 16 glycoside hydrolase</fullName>
    </submittedName>
</protein>
<reference evidence="3 4" key="1">
    <citation type="submission" date="2023-09" db="EMBL/GenBank/DDBJ databases">
        <authorList>
            <person name="Rey-Velasco X."/>
        </authorList>
    </citation>
    <scope>NUCLEOTIDE SEQUENCE [LARGE SCALE GENOMIC DNA]</scope>
    <source>
        <strain evidence="3 4">F260</strain>
    </source>
</reference>
<evidence type="ECO:0000256" key="1">
    <source>
        <dbReference type="SAM" id="MobiDB-lite"/>
    </source>
</evidence>
<keyword evidence="3" id="KW-0378">Hydrolase</keyword>
<name>A0ABU3CNR3_9FLAO</name>
<dbReference type="EMBL" id="JAVRHO010000026">
    <property type="protein sequence ID" value="MDT0647992.1"/>
    <property type="molecule type" value="Genomic_DNA"/>
</dbReference>
<organism evidence="3 4">
    <name type="scientific">Autumnicola lenta</name>
    <dbReference type="NCBI Taxonomy" id="3075593"/>
    <lineage>
        <taxon>Bacteria</taxon>
        <taxon>Pseudomonadati</taxon>
        <taxon>Bacteroidota</taxon>
        <taxon>Flavobacteriia</taxon>
        <taxon>Flavobacteriales</taxon>
        <taxon>Flavobacteriaceae</taxon>
        <taxon>Autumnicola</taxon>
    </lineage>
</organism>
<comment type="caution">
    <text evidence="3">The sequence shown here is derived from an EMBL/GenBank/DDBJ whole genome shotgun (WGS) entry which is preliminary data.</text>
</comment>
<evidence type="ECO:0000313" key="3">
    <source>
        <dbReference type="EMBL" id="MDT0647992.1"/>
    </source>
</evidence>
<evidence type="ECO:0000259" key="2">
    <source>
        <dbReference type="Pfam" id="PF06439"/>
    </source>
</evidence>
<dbReference type="InterPro" id="IPR010496">
    <property type="entry name" value="AL/BT2_dom"/>
</dbReference>